<dbReference type="Proteomes" id="UP000681722">
    <property type="component" value="Unassembled WGS sequence"/>
</dbReference>
<feature type="domain" description="EGF-like" evidence="1">
    <location>
        <begin position="124"/>
        <end position="135"/>
    </location>
</feature>
<evidence type="ECO:0000313" key="3">
    <source>
        <dbReference type="EMBL" id="CAF1612667.1"/>
    </source>
</evidence>
<protein>
    <recommendedName>
        <fullName evidence="1">EGF-like domain-containing protein</fullName>
    </recommendedName>
</protein>
<evidence type="ECO:0000313" key="6">
    <source>
        <dbReference type="Proteomes" id="UP000663829"/>
    </source>
</evidence>
<dbReference type="AlphaFoldDB" id="A0A816BRX8"/>
<proteinExistence type="predicted"/>
<dbReference type="EMBL" id="CAJNOK010036771">
    <property type="protein sequence ID" value="CAF1525356.1"/>
    <property type="molecule type" value="Genomic_DNA"/>
</dbReference>
<dbReference type="Proteomes" id="UP000682733">
    <property type="component" value="Unassembled WGS sequence"/>
</dbReference>
<comment type="caution">
    <text evidence="3">The sequence shown here is derived from an EMBL/GenBank/DDBJ whole genome shotgun (WGS) entry which is preliminary data.</text>
</comment>
<evidence type="ECO:0000313" key="2">
    <source>
        <dbReference type="EMBL" id="CAF1525356.1"/>
    </source>
</evidence>
<evidence type="ECO:0000259" key="1">
    <source>
        <dbReference type="PROSITE" id="PS00022"/>
    </source>
</evidence>
<dbReference type="EMBL" id="CAJNOQ010038468">
    <property type="protein sequence ID" value="CAF1612667.1"/>
    <property type="molecule type" value="Genomic_DNA"/>
</dbReference>
<organism evidence="3 6">
    <name type="scientific">Didymodactylos carnosus</name>
    <dbReference type="NCBI Taxonomy" id="1234261"/>
    <lineage>
        <taxon>Eukaryota</taxon>
        <taxon>Metazoa</taxon>
        <taxon>Spiralia</taxon>
        <taxon>Gnathifera</taxon>
        <taxon>Rotifera</taxon>
        <taxon>Eurotatoria</taxon>
        <taxon>Bdelloidea</taxon>
        <taxon>Philodinida</taxon>
        <taxon>Philodinidae</taxon>
        <taxon>Didymodactylos</taxon>
    </lineage>
</organism>
<accession>A0A816BRX8</accession>
<reference evidence="3" key="1">
    <citation type="submission" date="2021-02" db="EMBL/GenBank/DDBJ databases">
        <authorList>
            <person name="Nowell W R."/>
        </authorList>
    </citation>
    <scope>NUCLEOTIDE SEQUENCE</scope>
</reference>
<name>A0A816BRX8_9BILA</name>
<evidence type="ECO:0000313" key="5">
    <source>
        <dbReference type="EMBL" id="CAF4496861.1"/>
    </source>
</evidence>
<dbReference type="EMBL" id="CAJOBC010105289">
    <property type="protein sequence ID" value="CAF4496861.1"/>
    <property type="molecule type" value="Genomic_DNA"/>
</dbReference>
<dbReference type="Proteomes" id="UP000677228">
    <property type="component" value="Unassembled WGS sequence"/>
</dbReference>
<dbReference type="EMBL" id="CAJOBA010058942">
    <property type="protein sequence ID" value="CAF4312096.1"/>
    <property type="molecule type" value="Genomic_DNA"/>
</dbReference>
<evidence type="ECO:0000313" key="4">
    <source>
        <dbReference type="EMBL" id="CAF4312096.1"/>
    </source>
</evidence>
<gene>
    <name evidence="3" type="ORF">GPM918_LOCUS43199</name>
    <name evidence="2" type="ORF">OVA965_LOCUS37986</name>
    <name evidence="5" type="ORF">SRO942_LOCUS44623</name>
    <name evidence="4" type="ORF">TMI583_LOCUS39119</name>
</gene>
<keyword evidence="6" id="KW-1185">Reference proteome</keyword>
<sequence length="258" mass="30360">IIDCANGIDEKYKQGDVCSLNLTNRFKRLKDQTCIEHQRIPTTSTKSECYYPYSLSLLCEHNPSDLGCQYIRGVVEIEETYFFFKRIISMSSPTNKLSNVENRIVPFFNCHRGIPIESKEGNRCLCPPSYYGDLCQYQSERLTIYLQIETSSDDDYHETAFKFLISLMSEEQNNTTLIVVDSEEILHFPYKHLSLFKHLFYLNYPSDKKTKQFYVRIDSFIVTTTSVQYHLSWYYSVQFSFLPVNRLALILRPNNDKR</sequence>
<dbReference type="PROSITE" id="PS00022">
    <property type="entry name" value="EGF_1"/>
    <property type="match status" value="1"/>
</dbReference>
<dbReference type="Proteomes" id="UP000663829">
    <property type="component" value="Unassembled WGS sequence"/>
</dbReference>
<feature type="non-terminal residue" evidence="3">
    <location>
        <position position="1"/>
    </location>
</feature>
<dbReference type="InterPro" id="IPR000742">
    <property type="entry name" value="EGF"/>
</dbReference>